<evidence type="ECO:0000313" key="7">
    <source>
        <dbReference type="EMBL" id="KAL0266109.1"/>
    </source>
</evidence>
<comment type="similarity">
    <text evidence="2 6">Belongs to the Mediator complex subunit 6 family.</text>
</comment>
<proteinExistence type="inferred from homology"/>
<reference evidence="7" key="1">
    <citation type="journal article" date="2024" name="Gigascience">
        <title>Chromosome-level genome of the poultry shaft louse Menopon gallinae provides insight into the host-switching and adaptive evolution of parasitic lice.</title>
        <authorList>
            <person name="Xu Y."/>
            <person name="Ma L."/>
            <person name="Liu S."/>
            <person name="Liang Y."/>
            <person name="Liu Q."/>
            <person name="He Z."/>
            <person name="Tian L."/>
            <person name="Duan Y."/>
            <person name="Cai W."/>
            <person name="Li H."/>
            <person name="Song F."/>
        </authorList>
    </citation>
    <scope>NUCLEOTIDE SEQUENCE</scope>
    <source>
        <strain evidence="7">Cailab_2023a</strain>
    </source>
</reference>
<evidence type="ECO:0000256" key="6">
    <source>
        <dbReference type="RuleBase" id="RU364143"/>
    </source>
</evidence>
<keyword evidence="4 6" id="KW-0804">Transcription</keyword>
<name>A0AAW2H8D9_9NEOP</name>
<evidence type="ECO:0000256" key="5">
    <source>
        <dbReference type="ARBA" id="ARBA00023242"/>
    </source>
</evidence>
<keyword evidence="6" id="KW-0010">Activator</keyword>
<dbReference type="AlphaFoldDB" id="A0AAW2H8D9"/>
<dbReference type="Pfam" id="PF04934">
    <property type="entry name" value="Med6"/>
    <property type="match status" value="1"/>
</dbReference>
<comment type="subcellular location">
    <subcellularLocation>
        <location evidence="1 6">Nucleus</location>
    </subcellularLocation>
</comment>
<dbReference type="PANTHER" id="PTHR13104">
    <property type="entry name" value="MED-6-RELATED"/>
    <property type="match status" value="1"/>
</dbReference>
<dbReference type="Gene3D" id="3.10.450.580">
    <property type="entry name" value="Mediator complex, subunit Med6"/>
    <property type="match status" value="1"/>
</dbReference>
<keyword evidence="5 6" id="KW-0539">Nucleus</keyword>
<evidence type="ECO:0000256" key="2">
    <source>
        <dbReference type="ARBA" id="ARBA00007526"/>
    </source>
</evidence>
<gene>
    <name evidence="6" type="primary">MED6</name>
    <name evidence="7" type="ORF">PYX00_011825</name>
</gene>
<dbReference type="GO" id="GO:0006357">
    <property type="term" value="P:regulation of transcription by RNA polymerase II"/>
    <property type="evidence" value="ECO:0007669"/>
    <property type="project" value="InterPro"/>
</dbReference>
<comment type="function">
    <text evidence="6">Component of the Mediator complex, a coactivator involved in the regulated transcription of nearly all RNA polymerase II-dependent genes. Mediator functions as a bridge to convey information from gene-specific regulatory proteins to the basal RNA polymerase II transcription machinery. Mediator is recruited to promoters by direct interactions with regulatory proteins and serves as a scaffold for the assembly of a functional preinitiation complex with RNA polymerase II and the general transcription factors.</text>
</comment>
<comment type="subunit">
    <text evidence="6">Component of the Mediator complex.</text>
</comment>
<keyword evidence="3 6" id="KW-0805">Transcription regulation</keyword>
<sequence length="124" mass="14623">MEEVCFIDPCWLAKNVLNPSNALEYFSSSPFYDRTCNNEVLKMQSKFRKVTQDQLHNMAPRIQRIYCSRLTNALFYLYNALDLYLERRTFDVRDGFKRKSHADDSCYGNDSDLQNALKIMNEQA</sequence>
<dbReference type="InterPro" id="IPR038566">
    <property type="entry name" value="Mediator_Med6_sf"/>
</dbReference>
<evidence type="ECO:0000256" key="3">
    <source>
        <dbReference type="ARBA" id="ARBA00023015"/>
    </source>
</evidence>
<evidence type="ECO:0000256" key="4">
    <source>
        <dbReference type="ARBA" id="ARBA00023163"/>
    </source>
</evidence>
<evidence type="ECO:0000256" key="1">
    <source>
        <dbReference type="ARBA" id="ARBA00004123"/>
    </source>
</evidence>
<dbReference type="InterPro" id="IPR007018">
    <property type="entry name" value="Mediator_Med6"/>
</dbReference>
<comment type="caution">
    <text evidence="7">The sequence shown here is derived from an EMBL/GenBank/DDBJ whole genome shotgun (WGS) entry which is preliminary data.</text>
</comment>
<organism evidence="7">
    <name type="scientific">Menopon gallinae</name>
    <name type="common">poultry shaft louse</name>
    <dbReference type="NCBI Taxonomy" id="328185"/>
    <lineage>
        <taxon>Eukaryota</taxon>
        <taxon>Metazoa</taxon>
        <taxon>Ecdysozoa</taxon>
        <taxon>Arthropoda</taxon>
        <taxon>Hexapoda</taxon>
        <taxon>Insecta</taxon>
        <taxon>Pterygota</taxon>
        <taxon>Neoptera</taxon>
        <taxon>Paraneoptera</taxon>
        <taxon>Psocodea</taxon>
        <taxon>Troctomorpha</taxon>
        <taxon>Phthiraptera</taxon>
        <taxon>Amblycera</taxon>
        <taxon>Menoponidae</taxon>
        <taxon>Menopon</taxon>
    </lineage>
</organism>
<dbReference type="GO" id="GO:0003712">
    <property type="term" value="F:transcription coregulator activity"/>
    <property type="evidence" value="ECO:0007669"/>
    <property type="project" value="InterPro"/>
</dbReference>
<dbReference type="EMBL" id="JARGDH010000006">
    <property type="protein sequence ID" value="KAL0266109.1"/>
    <property type="molecule type" value="Genomic_DNA"/>
</dbReference>
<accession>A0AAW2H8D9</accession>
<dbReference type="GO" id="GO:0016592">
    <property type="term" value="C:mediator complex"/>
    <property type="evidence" value="ECO:0007669"/>
    <property type="project" value="InterPro"/>
</dbReference>
<protein>
    <recommendedName>
        <fullName evidence="6">Mediator of RNA polymerase II transcription subunit 6</fullName>
    </recommendedName>
    <alternativeName>
        <fullName evidence="6">Mediator complex subunit 6</fullName>
    </alternativeName>
</protein>